<feature type="binding site" evidence="7">
    <location>
        <position position="116"/>
    </location>
    <ligand>
        <name>ATP</name>
        <dbReference type="ChEBI" id="CHEBI:30616"/>
    </ligand>
</feature>
<evidence type="ECO:0000313" key="8">
    <source>
        <dbReference type="EMBL" id="MDH5160114.1"/>
    </source>
</evidence>
<comment type="caution">
    <text evidence="7">Lacks conserved residue(s) required for the propagation of feature annotation.</text>
</comment>
<dbReference type="GO" id="GO:0005829">
    <property type="term" value="C:cytosol"/>
    <property type="evidence" value="ECO:0007669"/>
    <property type="project" value="TreeGrafter"/>
</dbReference>
<dbReference type="Pfam" id="PF01202">
    <property type="entry name" value="SKI"/>
    <property type="match status" value="1"/>
</dbReference>
<dbReference type="GO" id="GO:0000287">
    <property type="term" value="F:magnesium ion binding"/>
    <property type="evidence" value="ECO:0007669"/>
    <property type="project" value="UniProtKB-UniRule"/>
</dbReference>
<keyword evidence="3 7" id="KW-0547">Nucleotide-binding</keyword>
<comment type="function">
    <text evidence="7">Catalyzes the specific phosphorylation of the 3-hydroxyl group of shikimic acid using ATP as a cosubstrate.</text>
</comment>
<dbReference type="GO" id="GO:0008652">
    <property type="term" value="P:amino acid biosynthetic process"/>
    <property type="evidence" value="ECO:0007669"/>
    <property type="project" value="UniProtKB-KW"/>
</dbReference>
<keyword evidence="7" id="KW-0460">Magnesium</keyword>
<dbReference type="PANTHER" id="PTHR21087">
    <property type="entry name" value="SHIKIMATE KINASE"/>
    <property type="match status" value="1"/>
</dbReference>
<dbReference type="Gene3D" id="3.40.50.300">
    <property type="entry name" value="P-loop containing nucleotide triphosphate hydrolases"/>
    <property type="match status" value="1"/>
</dbReference>
<evidence type="ECO:0000256" key="3">
    <source>
        <dbReference type="ARBA" id="ARBA00022741"/>
    </source>
</evidence>
<keyword evidence="6 7" id="KW-0057">Aromatic amino acid biosynthesis</keyword>
<comment type="similarity">
    <text evidence="7">Belongs to the shikimate kinase family.</text>
</comment>
<comment type="pathway">
    <text evidence="7">Metabolic intermediate biosynthesis; chorismate biosynthesis; chorismate from D-erythrose 4-phosphate and phosphoenolpyruvate: step 5/7.</text>
</comment>
<dbReference type="InterPro" id="IPR000623">
    <property type="entry name" value="Shikimate_kinase/TSH1"/>
</dbReference>
<keyword evidence="5 7" id="KW-0067">ATP-binding</keyword>
<evidence type="ECO:0000256" key="2">
    <source>
        <dbReference type="ARBA" id="ARBA00022679"/>
    </source>
</evidence>
<evidence type="ECO:0000256" key="6">
    <source>
        <dbReference type="ARBA" id="ARBA00023141"/>
    </source>
</evidence>
<comment type="catalytic activity">
    <reaction evidence="7">
        <text>shikimate + ATP = 3-phosphoshikimate + ADP + H(+)</text>
        <dbReference type="Rhea" id="RHEA:13121"/>
        <dbReference type="ChEBI" id="CHEBI:15378"/>
        <dbReference type="ChEBI" id="CHEBI:30616"/>
        <dbReference type="ChEBI" id="CHEBI:36208"/>
        <dbReference type="ChEBI" id="CHEBI:145989"/>
        <dbReference type="ChEBI" id="CHEBI:456216"/>
        <dbReference type="EC" id="2.7.1.71"/>
    </reaction>
</comment>
<organism evidence="8 9">
    <name type="scientific">Heyndrickxia oleronia</name>
    <dbReference type="NCBI Taxonomy" id="38875"/>
    <lineage>
        <taxon>Bacteria</taxon>
        <taxon>Bacillati</taxon>
        <taxon>Bacillota</taxon>
        <taxon>Bacilli</taxon>
        <taxon>Bacillales</taxon>
        <taxon>Bacillaceae</taxon>
        <taxon>Heyndrickxia</taxon>
    </lineage>
</organism>
<keyword evidence="1 7" id="KW-0028">Amino-acid biosynthesis</keyword>
<feature type="binding site" evidence="7">
    <location>
        <position position="15"/>
    </location>
    <ligand>
        <name>Mg(2+)</name>
        <dbReference type="ChEBI" id="CHEBI:18420"/>
    </ligand>
</feature>
<dbReference type="RefSeq" id="WP_251337296.1">
    <property type="nucleotide sequence ID" value="NZ_JAMATW010000001.1"/>
</dbReference>
<dbReference type="PRINTS" id="PR01100">
    <property type="entry name" value="SHIKIMTKNASE"/>
</dbReference>
<name>A0AAW6SU74_9BACI</name>
<evidence type="ECO:0000256" key="4">
    <source>
        <dbReference type="ARBA" id="ARBA00022777"/>
    </source>
</evidence>
<dbReference type="HAMAP" id="MF_00109">
    <property type="entry name" value="Shikimate_kinase"/>
    <property type="match status" value="1"/>
</dbReference>
<feature type="binding site" evidence="7">
    <location>
        <position position="78"/>
    </location>
    <ligand>
        <name>substrate</name>
    </ligand>
</feature>
<comment type="cofactor">
    <cofactor evidence="7">
        <name>Mg(2+)</name>
        <dbReference type="ChEBI" id="CHEBI:18420"/>
    </cofactor>
    <text evidence="7">Binds 1 Mg(2+) ion per subunit.</text>
</comment>
<dbReference type="GO" id="GO:0009423">
    <property type="term" value="P:chorismate biosynthetic process"/>
    <property type="evidence" value="ECO:0007669"/>
    <property type="project" value="UniProtKB-UniRule"/>
</dbReference>
<gene>
    <name evidence="7" type="primary">aroK</name>
    <name evidence="8" type="ORF">P5X88_04140</name>
</gene>
<dbReference type="SUPFAM" id="SSF52540">
    <property type="entry name" value="P-loop containing nucleoside triphosphate hydrolases"/>
    <property type="match status" value="1"/>
</dbReference>
<keyword evidence="7" id="KW-0963">Cytoplasm</keyword>
<dbReference type="EMBL" id="JAROYP010000002">
    <property type="protein sequence ID" value="MDH5160114.1"/>
    <property type="molecule type" value="Genomic_DNA"/>
</dbReference>
<feature type="binding site" evidence="7">
    <location>
        <position position="57"/>
    </location>
    <ligand>
        <name>substrate</name>
    </ligand>
</feature>
<keyword evidence="4 7" id="KW-0418">Kinase</keyword>
<dbReference type="Proteomes" id="UP001159179">
    <property type="component" value="Unassembled WGS sequence"/>
</dbReference>
<feature type="binding site" evidence="7">
    <location>
        <begin position="11"/>
        <end position="16"/>
    </location>
    <ligand>
        <name>ATP</name>
        <dbReference type="ChEBI" id="CHEBI:30616"/>
    </ligand>
</feature>
<feature type="binding site" evidence="7">
    <location>
        <position position="33"/>
    </location>
    <ligand>
        <name>substrate</name>
    </ligand>
</feature>
<comment type="subunit">
    <text evidence="7">Monomer.</text>
</comment>
<accession>A0AAW6SU74</accession>
<dbReference type="GO" id="GO:0005524">
    <property type="term" value="F:ATP binding"/>
    <property type="evidence" value="ECO:0007669"/>
    <property type="project" value="UniProtKB-UniRule"/>
</dbReference>
<protein>
    <recommendedName>
        <fullName evidence="7">Shikimate kinase</fullName>
        <shortName evidence="7">SK</shortName>
        <ecNumber evidence="7">2.7.1.71</ecNumber>
    </recommendedName>
</protein>
<dbReference type="PANTHER" id="PTHR21087:SF16">
    <property type="entry name" value="SHIKIMATE KINASE 1, CHLOROPLASTIC"/>
    <property type="match status" value="1"/>
</dbReference>
<dbReference type="InterPro" id="IPR027417">
    <property type="entry name" value="P-loop_NTPase"/>
</dbReference>
<dbReference type="AlphaFoldDB" id="A0AAW6SU74"/>
<dbReference type="GO" id="GO:0004765">
    <property type="term" value="F:shikimate kinase activity"/>
    <property type="evidence" value="ECO:0007669"/>
    <property type="project" value="UniProtKB-UniRule"/>
</dbReference>
<keyword evidence="7" id="KW-0479">Metal-binding</keyword>
<dbReference type="GO" id="GO:0009073">
    <property type="term" value="P:aromatic amino acid family biosynthetic process"/>
    <property type="evidence" value="ECO:0007669"/>
    <property type="project" value="UniProtKB-KW"/>
</dbReference>
<keyword evidence="2 7" id="KW-0808">Transferase</keyword>
<evidence type="ECO:0000313" key="9">
    <source>
        <dbReference type="Proteomes" id="UP001159179"/>
    </source>
</evidence>
<sequence>MDKLYIIGFMGAGKTTIGKELSMLLKCSMYDTDVLIELEEGTTISEIFANKGEEYFRKKETEILQRTEEYKGIITTGGGIIGSEVNQQLLKKLGFTIFLQCDPLHMVKRIKNDPTRPLARNKSEVEMINLYQSRLPYYKESADLIIDTTNLSIPETVKKLEGCIQGLKLGNN</sequence>
<dbReference type="CDD" id="cd00464">
    <property type="entry name" value="SK"/>
    <property type="match status" value="1"/>
</dbReference>
<evidence type="ECO:0000256" key="7">
    <source>
        <dbReference type="HAMAP-Rule" id="MF_00109"/>
    </source>
</evidence>
<comment type="subcellular location">
    <subcellularLocation>
        <location evidence="7">Cytoplasm</location>
    </subcellularLocation>
</comment>
<evidence type="ECO:0000256" key="1">
    <source>
        <dbReference type="ARBA" id="ARBA00022605"/>
    </source>
</evidence>
<evidence type="ECO:0000256" key="5">
    <source>
        <dbReference type="ARBA" id="ARBA00022840"/>
    </source>
</evidence>
<dbReference type="EC" id="2.7.1.71" evidence="7"/>
<feature type="binding site" evidence="7">
    <location>
        <position position="134"/>
    </location>
    <ligand>
        <name>substrate</name>
    </ligand>
</feature>
<dbReference type="InterPro" id="IPR031322">
    <property type="entry name" value="Shikimate/glucono_kinase"/>
</dbReference>
<proteinExistence type="inferred from homology"/>
<comment type="caution">
    <text evidence="8">The sequence shown here is derived from an EMBL/GenBank/DDBJ whole genome shotgun (WGS) entry which is preliminary data.</text>
</comment>
<reference evidence="8" key="1">
    <citation type="submission" date="2023-03" db="EMBL/GenBank/DDBJ databases">
        <title>Bacterial isolates from washroom surfaces on a university campus.</title>
        <authorList>
            <person name="Holman D.B."/>
            <person name="Gzyl K.E."/>
            <person name="Taheri A.E."/>
        </authorList>
    </citation>
    <scope>NUCLEOTIDE SEQUENCE</scope>
    <source>
        <strain evidence="8">RD03</strain>
    </source>
</reference>